<dbReference type="Proteomes" id="UP000233551">
    <property type="component" value="Unassembled WGS sequence"/>
</dbReference>
<protein>
    <submittedName>
        <fullName evidence="1">Uncharacterized protein</fullName>
    </submittedName>
</protein>
<name>A0A2I0I8V1_PUNGR</name>
<evidence type="ECO:0000313" key="2">
    <source>
        <dbReference type="Proteomes" id="UP000233551"/>
    </source>
</evidence>
<sequence length="191" mass="21328">MPLFAMIHRVRKHNTSPGRCSLKRAPDRVSVAWCGSGSSLQKSRLVGEFLIFLSSLPAKVIDSPVGENTMMVVPGVRDVLASVSILICEDSVGSSCADGLCRDANQETKCGIPYQDERKINSRLINVNGILILKIYMMHVCENANAHSLIHVTRYIALEIENTQVARRPTQWTVVEVRLEDGMEFLQNVWF</sequence>
<keyword evidence="2" id="KW-1185">Reference proteome</keyword>
<accession>A0A2I0I8V1</accession>
<proteinExistence type="predicted"/>
<dbReference type="AlphaFoldDB" id="A0A2I0I8V1"/>
<dbReference type="EMBL" id="PGOL01003557">
    <property type="protein sequence ID" value="PKI40434.1"/>
    <property type="molecule type" value="Genomic_DNA"/>
</dbReference>
<comment type="caution">
    <text evidence="1">The sequence shown here is derived from an EMBL/GenBank/DDBJ whole genome shotgun (WGS) entry which is preliminary data.</text>
</comment>
<gene>
    <name evidence="1" type="ORF">CRG98_039174</name>
</gene>
<organism evidence="1 2">
    <name type="scientific">Punica granatum</name>
    <name type="common">Pomegranate</name>
    <dbReference type="NCBI Taxonomy" id="22663"/>
    <lineage>
        <taxon>Eukaryota</taxon>
        <taxon>Viridiplantae</taxon>
        <taxon>Streptophyta</taxon>
        <taxon>Embryophyta</taxon>
        <taxon>Tracheophyta</taxon>
        <taxon>Spermatophyta</taxon>
        <taxon>Magnoliopsida</taxon>
        <taxon>eudicotyledons</taxon>
        <taxon>Gunneridae</taxon>
        <taxon>Pentapetalae</taxon>
        <taxon>rosids</taxon>
        <taxon>malvids</taxon>
        <taxon>Myrtales</taxon>
        <taxon>Lythraceae</taxon>
        <taxon>Punica</taxon>
    </lineage>
</organism>
<evidence type="ECO:0000313" key="1">
    <source>
        <dbReference type="EMBL" id="PKI40434.1"/>
    </source>
</evidence>
<reference evidence="1 2" key="1">
    <citation type="submission" date="2017-11" db="EMBL/GenBank/DDBJ databases">
        <title>De-novo sequencing of pomegranate (Punica granatum L.) genome.</title>
        <authorList>
            <person name="Akparov Z."/>
            <person name="Amiraslanov A."/>
            <person name="Hajiyeva S."/>
            <person name="Abbasov M."/>
            <person name="Kaur K."/>
            <person name="Hamwieh A."/>
            <person name="Solovyev V."/>
            <person name="Salamov A."/>
            <person name="Braich B."/>
            <person name="Kosarev P."/>
            <person name="Mahmoud A."/>
            <person name="Hajiyev E."/>
            <person name="Babayeva S."/>
            <person name="Izzatullayeva V."/>
            <person name="Mammadov A."/>
            <person name="Mammadov A."/>
            <person name="Sharifova S."/>
            <person name="Ojaghi J."/>
            <person name="Eynullazada K."/>
            <person name="Bayramov B."/>
            <person name="Abdulazimova A."/>
            <person name="Shahmuradov I."/>
        </authorList>
    </citation>
    <scope>NUCLEOTIDE SEQUENCE [LARGE SCALE GENOMIC DNA]</scope>
    <source>
        <strain evidence="2">cv. AG2017</strain>
        <tissue evidence="1">Leaf</tissue>
    </source>
</reference>